<evidence type="ECO:0000313" key="4">
    <source>
        <dbReference type="Proteomes" id="UP000295293"/>
    </source>
</evidence>
<name>A0A4R6ZA92_9GAMM</name>
<proteinExistence type="predicted"/>
<dbReference type="AlphaFoldDB" id="A0A4R6ZA92"/>
<feature type="compositionally biased region" description="Low complexity" evidence="1">
    <location>
        <begin position="194"/>
        <end position="211"/>
    </location>
</feature>
<sequence>MSLRHYGLLALSPLLFAATAAQAGRLVDVQIVDRDTGSVLPQYSHRSDQYVPGAPGHRYAVRIVNSSGQRVLAVLSVDGVNAISGETAATQQTGYVLEPYQSTEVAGWRKNMNEIAAFEFTTLSQSYAAQTGRPGNVGVIGVAVFREKYIPPPPPPPPVYRNDRIAAEAEAGSQSEDKRARREPIPMPKPGMAPPASATGAAADSAARAAPQKQESLGTGHGQRETSSASYTNFERDSSKPYEIVAIRYDSYANLQSRGIVPRRQPPRPQQPNPFPENFVPDPPRHW</sequence>
<feature type="compositionally biased region" description="Basic and acidic residues" evidence="1">
    <location>
        <begin position="175"/>
        <end position="184"/>
    </location>
</feature>
<keyword evidence="2" id="KW-0732">Signal</keyword>
<dbReference type="Proteomes" id="UP000295293">
    <property type="component" value="Unassembled WGS sequence"/>
</dbReference>
<comment type="caution">
    <text evidence="3">The sequence shown here is derived from an EMBL/GenBank/DDBJ whole genome shotgun (WGS) entry which is preliminary data.</text>
</comment>
<accession>A0A4R6ZA92</accession>
<gene>
    <name evidence="3" type="ORF">DFR29_101477</name>
</gene>
<dbReference type="OrthoDB" id="5393649at2"/>
<dbReference type="RefSeq" id="WP_133816956.1">
    <property type="nucleotide sequence ID" value="NZ_SNZH01000001.1"/>
</dbReference>
<evidence type="ECO:0000313" key="3">
    <source>
        <dbReference type="EMBL" id="TDR48853.1"/>
    </source>
</evidence>
<evidence type="ECO:0000256" key="2">
    <source>
        <dbReference type="SAM" id="SignalP"/>
    </source>
</evidence>
<dbReference type="EMBL" id="SNZH01000001">
    <property type="protein sequence ID" value="TDR48853.1"/>
    <property type="molecule type" value="Genomic_DNA"/>
</dbReference>
<protein>
    <submittedName>
        <fullName evidence="3">Uncharacterized protein</fullName>
    </submittedName>
</protein>
<reference evidence="3 4" key="1">
    <citation type="submission" date="2019-03" db="EMBL/GenBank/DDBJ databases">
        <title>Genomic Encyclopedia of Type Strains, Phase IV (KMG-IV): sequencing the most valuable type-strain genomes for metagenomic binning, comparative biology and taxonomic classification.</title>
        <authorList>
            <person name="Goeker M."/>
        </authorList>
    </citation>
    <scope>NUCLEOTIDE SEQUENCE [LARGE SCALE GENOMIC DNA]</scope>
    <source>
        <strain evidence="3 4">DSM 21667</strain>
    </source>
</reference>
<feature type="region of interest" description="Disordered" evidence="1">
    <location>
        <begin position="169"/>
        <end position="240"/>
    </location>
</feature>
<organism evidence="3 4">
    <name type="scientific">Tahibacter aquaticus</name>
    <dbReference type="NCBI Taxonomy" id="520092"/>
    <lineage>
        <taxon>Bacteria</taxon>
        <taxon>Pseudomonadati</taxon>
        <taxon>Pseudomonadota</taxon>
        <taxon>Gammaproteobacteria</taxon>
        <taxon>Lysobacterales</taxon>
        <taxon>Rhodanobacteraceae</taxon>
        <taxon>Tahibacter</taxon>
    </lineage>
</organism>
<evidence type="ECO:0000256" key="1">
    <source>
        <dbReference type="SAM" id="MobiDB-lite"/>
    </source>
</evidence>
<feature type="chain" id="PRO_5020493086" evidence="2">
    <location>
        <begin position="24"/>
        <end position="287"/>
    </location>
</feature>
<feature type="region of interest" description="Disordered" evidence="1">
    <location>
        <begin position="257"/>
        <end position="287"/>
    </location>
</feature>
<keyword evidence="4" id="KW-1185">Reference proteome</keyword>
<feature type="signal peptide" evidence="2">
    <location>
        <begin position="1"/>
        <end position="23"/>
    </location>
</feature>